<dbReference type="InterPro" id="IPR000953">
    <property type="entry name" value="Chromo/chromo_shadow_dom"/>
</dbReference>
<feature type="region of interest" description="Disordered" evidence="2">
    <location>
        <begin position="388"/>
        <end position="425"/>
    </location>
</feature>
<protein>
    <recommendedName>
        <fullName evidence="3">Chromo domain-containing protein</fullName>
    </recommendedName>
</protein>
<proteinExistence type="predicted"/>
<comment type="caution">
    <text evidence="4">The sequence shown here is derived from an EMBL/GenBank/DDBJ whole genome shotgun (WGS) entry which is preliminary data.</text>
</comment>
<gene>
    <name evidence="4" type="ORF">CK203_106144</name>
</gene>
<feature type="coiled-coil region" evidence="1">
    <location>
        <begin position="137"/>
        <end position="196"/>
    </location>
</feature>
<sequence length="620" mass="71742">MVSSRLRVVHVNHNPKLFIDSRALSSLPGVIHVIHSPMLFIEFRAKCHKMLQMTLPMGLYRRREASRDPWRHPHLATSGKSVEGEGLIWPRHHPNHFLTKQVSFQALVKASLSNKELPFFKELSTKLLKLLSREGRKDKSRDAVANMEARLAKVELSMADTREGLDLIEQGMEKGLEDLREQIQDLRERVLVSQVQPVSHEEFVFFQGKEVRQELAIYKAAVSARVMATQEASRVEVPKPHRFSGKRDAKELDNFLWHMERYFEAITLTDEATKVRTATLYLTDTATLWWRRRFADMEKGICTIETWEDFRREIKRQFYPEDVAYLARKNMRRLKHIGSIRDYVKEFSSLMLEIPNMTQEELLFNFMDNVQGILSDYKRGDSSKIESLEDSHAMGGGDEVPRDHNAPKKGSGKTSNVREGRDKAERKEFTPKIKCFLCDGPHWARDCPKRKALSAMIEEREQEDEAHMGSMQLLGALQFNPKPSTPETSLLAGVQVKEEKGERAEVARTHMEEVTKGKVNSMGKRKQHSKHWKRTGLHPSEASREKEVKNILAERVTRRQGVLPVIEYLVQWKGLPKRQASWEHADALKKFWKHIERFQNEAMTRTSTALVGESVTRCFK</sequence>
<dbReference type="PROSITE" id="PS50013">
    <property type="entry name" value="CHROMO_2"/>
    <property type="match status" value="1"/>
</dbReference>
<reference evidence="4 5" key="1">
    <citation type="journal article" date="2018" name="PLoS Genet.">
        <title>Population sequencing reveals clonal diversity and ancestral inbreeding in the grapevine cultivar Chardonnay.</title>
        <authorList>
            <person name="Roach M.J."/>
            <person name="Johnson D.L."/>
            <person name="Bohlmann J."/>
            <person name="van Vuuren H.J."/>
            <person name="Jones S.J."/>
            <person name="Pretorius I.S."/>
            <person name="Schmidt S.A."/>
            <person name="Borneman A.R."/>
        </authorList>
    </citation>
    <scope>NUCLEOTIDE SEQUENCE [LARGE SCALE GENOMIC DNA]</scope>
    <source>
        <strain evidence="5">cv. Chardonnay</strain>
        <tissue evidence="4">Leaf</tissue>
    </source>
</reference>
<feature type="domain" description="Chromo" evidence="3">
    <location>
        <begin position="546"/>
        <end position="610"/>
    </location>
</feature>
<dbReference type="SUPFAM" id="SSF54160">
    <property type="entry name" value="Chromo domain-like"/>
    <property type="match status" value="1"/>
</dbReference>
<dbReference type="InterPro" id="IPR005162">
    <property type="entry name" value="Retrotrans_gag_dom"/>
</dbReference>
<dbReference type="AlphaFoldDB" id="A0A438C4N8"/>
<dbReference type="InterPro" id="IPR023780">
    <property type="entry name" value="Chromo_domain"/>
</dbReference>
<dbReference type="Proteomes" id="UP000288805">
    <property type="component" value="Unassembled WGS sequence"/>
</dbReference>
<evidence type="ECO:0000256" key="1">
    <source>
        <dbReference type="SAM" id="Coils"/>
    </source>
</evidence>
<feature type="compositionally biased region" description="Basic residues" evidence="2">
    <location>
        <begin position="523"/>
        <end position="536"/>
    </location>
</feature>
<accession>A0A438C4N8</accession>
<organism evidence="4 5">
    <name type="scientific">Vitis vinifera</name>
    <name type="common">Grape</name>
    <dbReference type="NCBI Taxonomy" id="29760"/>
    <lineage>
        <taxon>Eukaryota</taxon>
        <taxon>Viridiplantae</taxon>
        <taxon>Streptophyta</taxon>
        <taxon>Embryophyta</taxon>
        <taxon>Tracheophyta</taxon>
        <taxon>Spermatophyta</taxon>
        <taxon>Magnoliopsida</taxon>
        <taxon>eudicotyledons</taxon>
        <taxon>Gunneridae</taxon>
        <taxon>Pentapetalae</taxon>
        <taxon>rosids</taxon>
        <taxon>Vitales</taxon>
        <taxon>Vitaceae</taxon>
        <taxon>Viteae</taxon>
        <taxon>Vitis</taxon>
    </lineage>
</organism>
<keyword evidence="1" id="KW-0175">Coiled coil</keyword>
<dbReference type="Pfam" id="PF03732">
    <property type="entry name" value="Retrotrans_gag"/>
    <property type="match status" value="1"/>
</dbReference>
<feature type="compositionally biased region" description="Basic and acidic residues" evidence="2">
    <location>
        <begin position="416"/>
        <end position="425"/>
    </location>
</feature>
<feature type="region of interest" description="Disordered" evidence="2">
    <location>
        <begin position="518"/>
        <end position="546"/>
    </location>
</feature>
<evidence type="ECO:0000256" key="2">
    <source>
        <dbReference type="SAM" id="MobiDB-lite"/>
    </source>
</evidence>
<dbReference type="EMBL" id="QGNW01002544">
    <property type="protein sequence ID" value="RVW18211.1"/>
    <property type="molecule type" value="Genomic_DNA"/>
</dbReference>
<dbReference type="SMART" id="SM00298">
    <property type="entry name" value="CHROMO"/>
    <property type="match status" value="1"/>
</dbReference>
<dbReference type="Pfam" id="PF00385">
    <property type="entry name" value="Chromo"/>
    <property type="match status" value="1"/>
</dbReference>
<evidence type="ECO:0000313" key="5">
    <source>
        <dbReference type="Proteomes" id="UP000288805"/>
    </source>
</evidence>
<evidence type="ECO:0000259" key="3">
    <source>
        <dbReference type="PROSITE" id="PS50013"/>
    </source>
</evidence>
<dbReference type="InterPro" id="IPR016197">
    <property type="entry name" value="Chromo-like_dom_sf"/>
</dbReference>
<name>A0A438C4N8_VITVI</name>
<dbReference type="Gene3D" id="2.40.50.40">
    <property type="match status" value="1"/>
</dbReference>
<evidence type="ECO:0000313" key="4">
    <source>
        <dbReference type="EMBL" id="RVW18211.1"/>
    </source>
</evidence>